<comment type="caution">
    <text evidence="4">The sequence shown here is derived from an EMBL/GenBank/DDBJ whole genome shotgun (WGS) entry which is preliminary data.</text>
</comment>
<feature type="repeat" description="TPR" evidence="3">
    <location>
        <begin position="453"/>
        <end position="486"/>
    </location>
</feature>
<reference evidence="4 5" key="1">
    <citation type="journal article" date="2014" name="Int. J. Syst. Evol. Microbiol.">
        <title>Phaeodactylibacter xiamenensis gen. nov., sp. nov., a member of the family Saprospiraceae isolated from the marine alga Phaeodactylum tricornutum.</title>
        <authorList>
            <person name="Chen Z.Jr."/>
            <person name="Lei X."/>
            <person name="Lai Q."/>
            <person name="Li Y."/>
            <person name="Zhang B."/>
            <person name="Zhang J."/>
            <person name="Zhang H."/>
            <person name="Yang L."/>
            <person name="Zheng W."/>
            <person name="Tian Y."/>
            <person name="Yu Z."/>
            <person name="Xu H.Jr."/>
            <person name="Zheng T."/>
        </authorList>
    </citation>
    <scope>NUCLEOTIDE SEQUENCE [LARGE SCALE GENOMIC DNA]</scope>
    <source>
        <strain evidence="4 5">KD52</strain>
    </source>
</reference>
<dbReference type="InterPro" id="IPR019734">
    <property type="entry name" value="TPR_rpt"/>
</dbReference>
<dbReference type="OrthoDB" id="1523128at2"/>
<dbReference type="AlphaFoldDB" id="A0A098SBV0"/>
<dbReference type="SMART" id="SM00028">
    <property type="entry name" value="TPR"/>
    <property type="match status" value="9"/>
</dbReference>
<keyword evidence="2 3" id="KW-0802">TPR repeat</keyword>
<keyword evidence="1" id="KW-0677">Repeat</keyword>
<evidence type="ECO:0000313" key="5">
    <source>
        <dbReference type="Proteomes" id="UP000029736"/>
    </source>
</evidence>
<dbReference type="RefSeq" id="WP_044217002.1">
    <property type="nucleotide sequence ID" value="NZ_JBKAGJ010000001.1"/>
</dbReference>
<dbReference type="Pfam" id="PF14938">
    <property type="entry name" value="SNAP"/>
    <property type="match status" value="1"/>
</dbReference>
<evidence type="ECO:0000256" key="3">
    <source>
        <dbReference type="PROSITE-ProRule" id="PRU00339"/>
    </source>
</evidence>
<dbReference type="PANTHER" id="PTHR45641:SF19">
    <property type="entry name" value="NEPHROCYSTIN-3"/>
    <property type="match status" value="1"/>
</dbReference>
<keyword evidence="5" id="KW-1185">Reference proteome</keyword>
<dbReference type="Gene3D" id="1.25.40.10">
    <property type="entry name" value="Tetratricopeptide repeat domain"/>
    <property type="match status" value="3"/>
</dbReference>
<dbReference type="InterPro" id="IPR011990">
    <property type="entry name" value="TPR-like_helical_dom_sf"/>
</dbReference>
<sequence length="582" mass="68497">MSVKPHTYQTADWDELEYVLSERHKPATLVCSFDTLSTKEKAIAQFKRTFPQYTQHEIDTTGEQVVSLFRYLNEKLPALANAQNGNIQTLVHLSGLEYSLMAEDPAGPGLLLPELNFERELVFRDLPVVLVIWVNHYTLKRLQKEAPDFWDWVQYQYHFSSPPELIDRDPVAYDGPLPSKGFTPERLARVEEMEARYQRLDQSGDDREQTLQNIANLLETLGREYLEIFEGEKAVAYFTRLLAVRERLGDKFELAAAYFYLGEAYRIARQMVPAVAAYQKALNVFLELDQAKNAALCHHRTGMIYAEFRYWDSALEHYHNALTNTSETDDLPGATYHQIGRIYEEQRQWGQALEHYHQAIEWFEKTKQHHELGGSYHQIGRVYEAQRQWEQALENYHNAIEWFEKTKQSHQLGSSYHHIGMVYEEQRQWDKALEHYYQAIDWDEKTQQHHQLGISYHQLGRVCEEQRQWGQALEHYHKAIEWNEKTQQQHQLGISYHQLGMVYQKQQQWEQALEHYHKAIGWKEKTQQQHQLGASYACAGLVHKAQEDHKTARQYLEKALRLVKKHNTPFIGAIEEVLKELD</sequence>
<evidence type="ECO:0000313" key="4">
    <source>
        <dbReference type="EMBL" id="KGE89138.1"/>
    </source>
</evidence>
<name>A0A098SBV0_9BACT</name>
<accession>A0A098SBV0</accession>
<feature type="repeat" description="TPR" evidence="3">
    <location>
        <begin position="413"/>
        <end position="446"/>
    </location>
</feature>
<dbReference type="STRING" id="1524460.IX84_05060"/>
<dbReference type="Pfam" id="PF13424">
    <property type="entry name" value="TPR_12"/>
    <property type="match status" value="2"/>
</dbReference>
<dbReference type="Proteomes" id="UP000029736">
    <property type="component" value="Unassembled WGS sequence"/>
</dbReference>
<feature type="repeat" description="TPR" evidence="3">
    <location>
        <begin position="373"/>
        <end position="406"/>
    </location>
</feature>
<dbReference type="SUPFAM" id="SSF48452">
    <property type="entry name" value="TPR-like"/>
    <property type="match status" value="2"/>
</dbReference>
<dbReference type="EMBL" id="JPOS01000012">
    <property type="protein sequence ID" value="KGE89138.1"/>
    <property type="molecule type" value="Genomic_DNA"/>
</dbReference>
<organism evidence="4 5">
    <name type="scientific">Phaeodactylibacter xiamenensis</name>
    <dbReference type="NCBI Taxonomy" id="1524460"/>
    <lineage>
        <taxon>Bacteria</taxon>
        <taxon>Pseudomonadati</taxon>
        <taxon>Bacteroidota</taxon>
        <taxon>Saprospiria</taxon>
        <taxon>Saprospirales</taxon>
        <taxon>Haliscomenobacteraceae</taxon>
        <taxon>Phaeodactylibacter</taxon>
    </lineage>
</organism>
<feature type="repeat" description="TPR" evidence="3">
    <location>
        <begin position="333"/>
        <end position="366"/>
    </location>
</feature>
<dbReference type="PANTHER" id="PTHR45641">
    <property type="entry name" value="TETRATRICOPEPTIDE REPEAT PROTEIN (AFU_ORTHOLOGUE AFUA_6G03870)"/>
    <property type="match status" value="1"/>
</dbReference>
<gene>
    <name evidence="4" type="ORF">IX84_05060</name>
</gene>
<evidence type="ECO:0000256" key="1">
    <source>
        <dbReference type="ARBA" id="ARBA00022737"/>
    </source>
</evidence>
<feature type="repeat" description="TPR" evidence="3">
    <location>
        <begin position="493"/>
        <end position="526"/>
    </location>
</feature>
<protein>
    <submittedName>
        <fullName evidence="4">Uncharacterized protein</fullName>
    </submittedName>
</protein>
<dbReference type="Pfam" id="PF13176">
    <property type="entry name" value="TPR_7"/>
    <property type="match status" value="2"/>
</dbReference>
<proteinExistence type="predicted"/>
<dbReference type="PROSITE" id="PS50005">
    <property type="entry name" value="TPR"/>
    <property type="match status" value="5"/>
</dbReference>
<evidence type="ECO:0000256" key="2">
    <source>
        <dbReference type="ARBA" id="ARBA00022803"/>
    </source>
</evidence>